<keyword evidence="2" id="KW-1133">Transmembrane helix</keyword>
<feature type="transmembrane region" description="Helical" evidence="2">
    <location>
        <begin position="12"/>
        <end position="32"/>
    </location>
</feature>
<keyword evidence="5" id="KW-1185">Reference proteome</keyword>
<evidence type="ECO:0000313" key="4">
    <source>
        <dbReference type="EMBL" id="WEG35036.1"/>
    </source>
</evidence>
<keyword evidence="2" id="KW-0812">Transmembrane</keyword>
<evidence type="ECO:0000256" key="1">
    <source>
        <dbReference type="SAM" id="MobiDB-lite"/>
    </source>
</evidence>
<dbReference type="InterPro" id="IPR006675">
    <property type="entry name" value="HDIG_dom"/>
</dbReference>
<feature type="compositionally biased region" description="Basic and acidic residues" evidence="1">
    <location>
        <begin position="183"/>
        <end position="197"/>
    </location>
</feature>
<name>A0ABY8C2X6_9FIRM</name>
<dbReference type="EMBL" id="CP118868">
    <property type="protein sequence ID" value="WEG35036.1"/>
    <property type="molecule type" value="Genomic_DNA"/>
</dbReference>
<accession>A0ABY8C2X6</accession>
<dbReference type="RefSeq" id="WP_315571065.1">
    <property type="nucleotide sequence ID" value="NZ_CP118868.1"/>
</dbReference>
<feature type="compositionally biased region" description="Basic and acidic residues" evidence="1">
    <location>
        <begin position="150"/>
        <end position="175"/>
    </location>
</feature>
<dbReference type="CDD" id="cd00077">
    <property type="entry name" value="HDc"/>
    <property type="match status" value="1"/>
</dbReference>
<dbReference type="Pfam" id="PF07697">
    <property type="entry name" value="7TMR-HDED"/>
    <property type="match status" value="1"/>
</dbReference>
<feature type="transmembrane region" description="Helical" evidence="2">
    <location>
        <begin position="486"/>
        <end position="507"/>
    </location>
</feature>
<feature type="domain" description="HD" evidence="3">
    <location>
        <begin position="573"/>
        <end position="719"/>
    </location>
</feature>
<feature type="transmembrane region" description="Helical" evidence="2">
    <location>
        <begin position="463"/>
        <end position="480"/>
    </location>
</feature>
<evidence type="ECO:0000313" key="5">
    <source>
        <dbReference type="Proteomes" id="UP001220478"/>
    </source>
</evidence>
<feature type="region of interest" description="Disordered" evidence="1">
    <location>
        <begin position="128"/>
        <end position="197"/>
    </location>
</feature>
<dbReference type="PANTHER" id="PTHR36442">
    <property type="entry name" value="CYCLIC-DI-AMP PHOSPHODIESTERASE PGPH"/>
    <property type="match status" value="1"/>
</dbReference>
<dbReference type="InterPro" id="IPR011624">
    <property type="entry name" value="Metal-dep_PHydrolase_7TM_extra"/>
</dbReference>
<dbReference type="NCBIfam" id="TIGR00277">
    <property type="entry name" value="HDIG"/>
    <property type="match status" value="1"/>
</dbReference>
<dbReference type="InterPro" id="IPR052722">
    <property type="entry name" value="PgpH_phosphodiesterase"/>
</dbReference>
<dbReference type="InterPro" id="IPR003607">
    <property type="entry name" value="HD/PDEase_dom"/>
</dbReference>
<feature type="transmembrane region" description="Helical" evidence="2">
    <location>
        <begin position="363"/>
        <end position="384"/>
    </location>
</feature>
<feature type="transmembrane region" description="Helical" evidence="2">
    <location>
        <begin position="427"/>
        <end position="451"/>
    </location>
</feature>
<sequence>MRFDFRKLSKFARYSIALCLSVLLLGVIYWQFLPEKYDLHVGQVSQYDIVATHSLVDYNATRLKAIAEASAISPIFARSEEMSAKSLAKLDDYLSQIYQYRLPVWQGFAQVSGEKLKDTLSDALADFKNTFPENPEEGAKPDTDASSPANDEKDKDKAADKDNDNDKDADKDSDSKGPAVPAKKLEPAKVKDKVKEKVEASYPHKATLQKLADKINDYSRDRNVYVSRASATLLAEAEPSVFMSLVIELRTVAKSIMSQDLNKEKLDITITHKCSKLVETVKSYADLYGVGAPILRSLLAPNLRYDAEATKEARTTVYERAMKNPVQIHRGTRIVNYNDVISESQYENLKQLGLLVQESTPNYQYLLILLCMYIVCLGMSIIYLNGPLSDYNAGRGSNFILIASAVMVILAALYTSKLSASLIPIPFFVLIAVVYFSAGDALFLSLDLVIFLSILSKNTVSHFVVYTFATLIMILIMSFSKQKVNYLLLIVASTLAMLLGAAVYVVFENQTLLEACRIIALCVLNGLLSSLLAVGIIPLLDFTFAAVSPMRLVALAQPDAPLMKRLFMEALGTYQHSMMVANLAESAAEAVGANTLLCRVGAYYHDIGKLEQPLMFTENQDDYNPHDDLQPESSYKIITRHVAMGQKIARRYRLPQALINIIKQHHGTTVLFYFYKKAEKEHEKLHLAPVNKDDWRYPWESPTSKEAAIIMLADSLEAAMKSTGYRTSKEVEELSRKILHDKNSQDQLINSGLSYQDVEKILAAFTRVYAGVFKERVKYPDVSKN</sequence>
<protein>
    <submittedName>
        <fullName evidence="4">HDIG domain-containing protein</fullName>
    </submittedName>
</protein>
<reference evidence="4 5" key="1">
    <citation type="submission" date="2023-02" db="EMBL/GenBank/DDBJ databases">
        <title>Novel Oscillospiraceae bacterial genomes.</title>
        <authorList>
            <person name="Srinivasan S."/>
            <person name="Austin M.N."/>
            <person name="Fiedler T.L."/>
            <person name="Strenk S.M."/>
            <person name="Agnew K.J."/>
            <person name="Nagana Gowda G.A."/>
            <person name="Raftery D."/>
            <person name="Beamer M.A."/>
            <person name="Achilles S.L."/>
            <person name="Wiesenfeld H.C."/>
            <person name="Fredricks D.N."/>
            <person name="Hillier S.L."/>
        </authorList>
    </citation>
    <scope>NUCLEOTIDE SEQUENCE [LARGE SCALE GENOMIC DNA]</scope>
    <source>
        <strain evidence="4 5">CHIC02 1186E3-8</strain>
    </source>
</reference>
<evidence type="ECO:0000256" key="2">
    <source>
        <dbReference type="SAM" id="Phobius"/>
    </source>
</evidence>
<dbReference type="Pfam" id="PF01966">
    <property type="entry name" value="HD"/>
    <property type="match status" value="1"/>
</dbReference>
<gene>
    <name evidence="4" type="ORF">PYS61_03575</name>
</gene>
<dbReference type="Gene3D" id="1.10.3210.10">
    <property type="entry name" value="Hypothetical protein af1432"/>
    <property type="match status" value="1"/>
</dbReference>
<dbReference type="PROSITE" id="PS51831">
    <property type="entry name" value="HD"/>
    <property type="match status" value="1"/>
</dbReference>
<dbReference type="SMART" id="SM00471">
    <property type="entry name" value="HDc"/>
    <property type="match status" value="1"/>
</dbReference>
<feature type="transmembrane region" description="Helical" evidence="2">
    <location>
        <begin position="396"/>
        <end position="415"/>
    </location>
</feature>
<evidence type="ECO:0000259" key="3">
    <source>
        <dbReference type="PROSITE" id="PS51831"/>
    </source>
</evidence>
<dbReference type="InterPro" id="IPR006674">
    <property type="entry name" value="HD_domain"/>
</dbReference>
<keyword evidence="2" id="KW-0472">Membrane</keyword>
<proteinExistence type="predicted"/>
<feature type="transmembrane region" description="Helical" evidence="2">
    <location>
        <begin position="519"/>
        <end position="540"/>
    </location>
</feature>
<dbReference type="Proteomes" id="UP001220478">
    <property type="component" value="Chromosome"/>
</dbReference>
<dbReference type="PANTHER" id="PTHR36442:SF1">
    <property type="entry name" value="CYCLIC-DI-AMP PHOSPHODIESTERASE PGPH"/>
    <property type="match status" value="1"/>
</dbReference>
<organism evidence="4 5">
    <name type="scientific">Amygdalobacter indicium</name>
    <dbReference type="NCBI Taxonomy" id="3029272"/>
    <lineage>
        <taxon>Bacteria</taxon>
        <taxon>Bacillati</taxon>
        <taxon>Bacillota</taxon>
        <taxon>Clostridia</taxon>
        <taxon>Eubacteriales</taxon>
        <taxon>Oscillospiraceae</taxon>
        <taxon>Amygdalobacter</taxon>
    </lineage>
</organism>
<dbReference type="SUPFAM" id="SSF109604">
    <property type="entry name" value="HD-domain/PDEase-like"/>
    <property type="match status" value="1"/>
</dbReference>